<reference evidence="2" key="1">
    <citation type="journal article" date="2014" name="Front. Microbiol.">
        <title>High frequency of phylogenetically diverse reductive dehalogenase-homologous genes in deep subseafloor sedimentary metagenomes.</title>
        <authorList>
            <person name="Kawai M."/>
            <person name="Futagami T."/>
            <person name="Toyoda A."/>
            <person name="Takaki Y."/>
            <person name="Nishi S."/>
            <person name="Hori S."/>
            <person name="Arai W."/>
            <person name="Tsubouchi T."/>
            <person name="Morono Y."/>
            <person name="Uchiyama I."/>
            <person name="Ito T."/>
            <person name="Fujiyama A."/>
            <person name="Inagaki F."/>
            <person name="Takami H."/>
        </authorList>
    </citation>
    <scope>NUCLEOTIDE SEQUENCE</scope>
    <source>
        <strain evidence="2">Expedition CK06-06</strain>
    </source>
</reference>
<evidence type="ECO:0000313" key="2">
    <source>
        <dbReference type="EMBL" id="GAJ19962.1"/>
    </source>
</evidence>
<feature type="compositionally biased region" description="Basic and acidic residues" evidence="1">
    <location>
        <begin position="119"/>
        <end position="137"/>
    </location>
</feature>
<proteinExistence type="predicted"/>
<gene>
    <name evidence="2" type="ORF">S12H4_60008</name>
</gene>
<evidence type="ECO:0000256" key="1">
    <source>
        <dbReference type="SAM" id="MobiDB-lite"/>
    </source>
</evidence>
<accession>X1VL38</accession>
<protein>
    <recommendedName>
        <fullName evidence="3">Helix-turn-helix domain-containing protein</fullName>
    </recommendedName>
</protein>
<dbReference type="InterPro" id="IPR036388">
    <property type="entry name" value="WH-like_DNA-bd_sf"/>
</dbReference>
<feature type="non-terminal residue" evidence="2">
    <location>
        <position position="1"/>
    </location>
</feature>
<comment type="caution">
    <text evidence="2">The sequence shown here is derived from an EMBL/GenBank/DDBJ whole genome shotgun (WGS) entry which is preliminary data.</text>
</comment>
<feature type="non-terminal residue" evidence="2">
    <location>
        <position position="146"/>
    </location>
</feature>
<evidence type="ECO:0008006" key="3">
    <source>
        <dbReference type="Google" id="ProtNLM"/>
    </source>
</evidence>
<feature type="compositionally biased region" description="Polar residues" evidence="1">
    <location>
        <begin position="104"/>
        <end position="116"/>
    </location>
</feature>
<dbReference type="EMBL" id="BARW01039377">
    <property type="protein sequence ID" value="GAJ19962.1"/>
    <property type="molecule type" value="Genomic_DNA"/>
</dbReference>
<sequence>PIIPWELPADPEIKKIELQRKRPPFTIIENAIIEDPNISKHGIIVYLVLCKHADKDGHDCFPSLRSIQKEARTARASVVEAIDELVKEGYITKTQRKNPDNPKVFTSNLYTINQQYDYKPNREKKPNDKDGPEKDRGTPNQGGGGA</sequence>
<feature type="region of interest" description="Disordered" evidence="1">
    <location>
        <begin position="93"/>
        <end position="146"/>
    </location>
</feature>
<dbReference type="AlphaFoldDB" id="X1VL38"/>
<dbReference type="Gene3D" id="1.10.10.10">
    <property type="entry name" value="Winged helix-like DNA-binding domain superfamily/Winged helix DNA-binding domain"/>
    <property type="match status" value="1"/>
</dbReference>
<name>X1VL38_9ZZZZ</name>
<organism evidence="2">
    <name type="scientific">marine sediment metagenome</name>
    <dbReference type="NCBI Taxonomy" id="412755"/>
    <lineage>
        <taxon>unclassified sequences</taxon>
        <taxon>metagenomes</taxon>
        <taxon>ecological metagenomes</taxon>
    </lineage>
</organism>
<dbReference type="Pfam" id="PF13730">
    <property type="entry name" value="HTH_36"/>
    <property type="match status" value="1"/>
</dbReference>